<feature type="binding site" evidence="8">
    <location>
        <position position="279"/>
    </location>
    <ligand>
        <name>Zn(2+)</name>
        <dbReference type="ChEBI" id="CHEBI:29105"/>
        <label>2</label>
    </ligand>
</feature>
<sequence>MDPTITAPTAQAHCHSHSPTPPSAGAYPQKPSICNCSTPPSQTYLKPIIGCANRKCRPRYYHLRCVGLFQRPDNEFTWLCPSCRPDDEPLPPRICVCEDPPYRTGPMVECTQQELCATRWFHLPCTGLLPGKDVTQWTCAECVAGIVMKQDCQEDLERRRVNGEVAEDEDEVIVQQEQEKATEKPRKDSGVVGDEGDEDELEQQEYVSDGVPGVFFGAEEDELPRPVASPLKRKSDEVDTPPRKKTKRASPSPSPAPAPGPEPEYCVCGTPADNDMIACDAPKCHAEWFHYVCVGLTAATIPPGKWFCDECTEIMEKARKEKKKKGGKEKEKRKR</sequence>
<evidence type="ECO:0000256" key="7">
    <source>
        <dbReference type="PIRSR" id="PIRSR628651-50"/>
    </source>
</evidence>
<organism evidence="12 13">
    <name type="scientific">Alternaria atra</name>
    <dbReference type="NCBI Taxonomy" id="119953"/>
    <lineage>
        <taxon>Eukaryota</taxon>
        <taxon>Fungi</taxon>
        <taxon>Dikarya</taxon>
        <taxon>Ascomycota</taxon>
        <taxon>Pezizomycotina</taxon>
        <taxon>Dothideomycetes</taxon>
        <taxon>Pleosporomycetidae</taxon>
        <taxon>Pleosporales</taxon>
        <taxon>Pleosporineae</taxon>
        <taxon>Pleosporaceae</taxon>
        <taxon>Alternaria</taxon>
        <taxon>Alternaria sect. Ulocladioides</taxon>
    </lineage>
</organism>
<dbReference type="InterPro" id="IPR019787">
    <property type="entry name" value="Znf_PHD-finger"/>
</dbReference>
<dbReference type="SUPFAM" id="SSF57903">
    <property type="entry name" value="FYVE/PHD zinc finger"/>
    <property type="match status" value="3"/>
</dbReference>
<name>A0A8J2N3U6_9PLEO</name>
<evidence type="ECO:0000256" key="9">
    <source>
        <dbReference type="PROSITE-ProRule" id="PRU00146"/>
    </source>
</evidence>
<keyword evidence="3 8" id="KW-0479">Metal-binding</keyword>
<keyword evidence="4 9" id="KW-0863">Zinc-finger</keyword>
<dbReference type="GO" id="GO:0005634">
    <property type="term" value="C:nucleus"/>
    <property type="evidence" value="ECO:0007669"/>
    <property type="project" value="UniProtKB-SubCell"/>
</dbReference>
<feature type="binding site" evidence="8">
    <location>
        <position position="266"/>
    </location>
    <ligand>
        <name>Zn(2+)</name>
        <dbReference type="ChEBI" id="CHEBI:29105"/>
        <label>1</label>
    </ligand>
</feature>
<dbReference type="RefSeq" id="XP_043173170.1">
    <property type="nucleotide sequence ID" value="XM_043317235.1"/>
</dbReference>
<feature type="binding site" evidence="8">
    <location>
        <position position="293"/>
    </location>
    <ligand>
        <name>Zn(2+)</name>
        <dbReference type="ChEBI" id="CHEBI:29105"/>
        <label>1</label>
    </ligand>
</feature>
<dbReference type="GeneID" id="67021841"/>
<dbReference type="InterPro" id="IPR013083">
    <property type="entry name" value="Znf_RING/FYVE/PHD"/>
</dbReference>
<dbReference type="GO" id="GO:0000785">
    <property type="term" value="C:chromatin"/>
    <property type="evidence" value="ECO:0007669"/>
    <property type="project" value="UniProtKB-ARBA"/>
</dbReference>
<evidence type="ECO:0000256" key="8">
    <source>
        <dbReference type="PIRSR" id="PIRSR628651-51"/>
    </source>
</evidence>
<feature type="binding site" evidence="8">
    <location>
        <position position="290"/>
    </location>
    <ligand>
        <name>Zn(2+)</name>
        <dbReference type="ChEBI" id="CHEBI:29105"/>
        <label>1</label>
    </ligand>
</feature>
<reference evidence="12" key="1">
    <citation type="submission" date="2021-05" db="EMBL/GenBank/DDBJ databases">
        <authorList>
            <person name="Stam R."/>
        </authorList>
    </citation>
    <scope>NUCLEOTIDE SEQUENCE</scope>
    <source>
        <strain evidence="12">CS162</strain>
    </source>
</reference>
<feature type="site" description="Histone H3K4me3 binding" evidence="7">
    <location>
        <position position="288"/>
    </location>
</feature>
<dbReference type="InterPro" id="IPR019786">
    <property type="entry name" value="Zinc_finger_PHD-type_CS"/>
</dbReference>
<evidence type="ECO:0000256" key="5">
    <source>
        <dbReference type="ARBA" id="ARBA00022833"/>
    </source>
</evidence>
<feature type="compositionally biased region" description="Acidic residues" evidence="10">
    <location>
        <begin position="194"/>
        <end position="203"/>
    </location>
</feature>
<feature type="site" description="Histone H3K4me3 binding" evidence="7">
    <location>
        <position position="276"/>
    </location>
</feature>
<feature type="compositionally biased region" description="Basic and acidic residues" evidence="10">
    <location>
        <begin position="177"/>
        <end position="189"/>
    </location>
</feature>
<gene>
    <name evidence="12" type="ORF">ALTATR162_LOCUS9601</name>
</gene>
<evidence type="ECO:0000256" key="6">
    <source>
        <dbReference type="ARBA" id="ARBA00023242"/>
    </source>
</evidence>
<accession>A0A8J2N3U6</accession>
<dbReference type="PANTHER" id="PTHR10333">
    <property type="entry name" value="INHIBITOR OF GROWTH PROTEIN"/>
    <property type="match status" value="1"/>
</dbReference>
<evidence type="ECO:0000256" key="1">
    <source>
        <dbReference type="ARBA" id="ARBA00004123"/>
    </source>
</evidence>
<comment type="similarity">
    <text evidence="2">Belongs to the ING family.</text>
</comment>
<evidence type="ECO:0000256" key="4">
    <source>
        <dbReference type="ARBA" id="ARBA00022771"/>
    </source>
</evidence>
<feature type="binding site" evidence="8">
    <location>
        <position position="284"/>
    </location>
    <ligand>
        <name>Zn(2+)</name>
        <dbReference type="ChEBI" id="CHEBI:29105"/>
        <label>2</label>
    </ligand>
</feature>
<feature type="site" description="Histone H3K4me3 binding" evidence="7">
    <location>
        <position position="280"/>
    </location>
</feature>
<dbReference type="EMBL" id="CAJRGZ010000025">
    <property type="protein sequence ID" value="CAG5181116.1"/>
    <property type="molecule type" value="Genomic_DNA"/>
</dbReference>
<dbReference type="Gene3D" id="3.30.40.10">
    <property type="entry name" value="Zinc/RING finger domain, C3HC4 (zinc finger)"/>
    <property type="match status" value="3"/>
</dbReference>
<feature type="region of interest" description="Disordered" evidence="10">
    <location>
        <begin position="221"/>
        <end position="263"/>
    </location>
</feature>
<comment type="caution">
    <text evidence="12">The sequence shown here is derived from an EMBL/GenBank/DDBJ whole genome shotgun (WGS) entry which is preliminary data.</text>
</comment>
<feature type="domain" description="PHD-type" evidence="11">
    <location>
        <begin position="263"/>
        <end position="314"/>
    </location>
</feature>
<dbReference type="OrthoDB" id="3692852at2759"/>
<comment type="subcellular location">
    <subcellularLocation>
        <location evidence="1">Nucleus</location>
    </subcellularLocation>
</comment>
<dbReference type="SMART" id="SM00249">
    <property type="entry name" value="PHD"/>
    <property type="match status" value="3"/>
</dbReference>
<feature type="binding site" evidence="8">
    <location>
        <position position="308"/>
    </location>
    <ligand>
        <name>Zn(2+)</name>
        <dbReference type="ChEBI" id="CHEBI:29105"/>
        <label>2</label>
    </ligand>
</feature>
<dbReference type="InterPro" id="IPR011011">
    <property type="entry name" value="Znf_FYVE_PHD"/>
</dbReference>
<keyword evidence="13" id="KW-1185">Reference proteome</keyword>
<evidence type="ECO:0000259" key="11">
    <source>
        <dbReference type="PROSITE" id="PS50016"/>
    </source>
</evidence>
<feature type="compositionally biased region" description="Pro residues" evidence="10">
    <location>
        <begin position="252"/>
        <end position="262"/>
    </location>
</feature>
<dbReference type="GO" id="GO:0008270">
    <property type="term" value="F:zinc ion binding"/>
    <property type="evidence" value="ECO:0007669"/>
    <property type="project" value="UniProtKB-KW"/>
</dbReference>
<evidence type="ECO:0000256" key="2">
    <source>
        <dbReference type="ARBA" id="ARBA00010210"/>
    </source>
</evidence>
<evidence type="ECO:0000313" key="12">
    <source>
        <dbReference type="EMBL" id="CAG5181116.1"/>
    </source>
</evidence>
<dbReference type="AlphaFoldDB" id="A0A8J2N3U6"/>
<proteinExistence type="inferred from homology"/>
<dbReference type="PROSITE" id="PS50016">
    <property type="entry name" value="ZF_PHD_2"/>
    <property type="match status" value="1"/>
</dbReference>
<dbReference type="PROSITE" id="PS01359">
    <property type="entry name" value="ZF_PHD_1"/>
    <property type="match status" value="2"/>
</dbReference>
<feature type="binding site" evidence="8">
    <location>
        <position position="268"/>
    </location>
    <ligand>
        <name>Zn(2+)</name>
        <dbReference type="ChEBI" id="CHEBI:29105"/>
        <label>1</label>
    </ligand>
</feature>
<evidence type="ECO:0000256" key="10">
    <source>
        <dbReference type="SAM" id="MobiDB-lite"/>
    </source>
</evidence>
<dbReference type="Pfam" id="PF00628">
    <property type="entry name" value="PHD"/>
    <property type="match status" value="1"/>
</dbReference>
<feature type="region of interest" description="Disordered" evidence="10">
    <location>
        <begin position="163"/>
        <end position="206"/>
    </location>
</feature>
<protein>
    <recommendedName>
        <fullName evidence="11">PHD-type domain-containing protein</fullName>
    </recommendedName>
</protein>
<evidence type="ECO:0000313" key="13">
    <source>
        <dbReference type="Proteomes" id="UP000676310"/>
    </source>
</evidence>
<keyword evidence="5 8" id="KW-0862">Zinc</keyword>
<dbReference type="Proteomes" id="UP000676310">
    <property type="component" value="Unassembled WGS sequence"/>
</dbReference>
<feature type="compositionally biased region" description="Basic and acidic residues" evidence="10">
    <location>
        <begin position="233"/>
        <end position="242"/>
    </location>
</feature>
<keyword evidence="6" id="KW-0539">Nucleus</keyword>
<evidence type="ECO:0000256" key="3">
    <source>
        <dbReference type="ARBA" id="ARBA00022723"/>
    </source>
</evidence>
<dbReference type="InterPro" id="IPR001965">
    <property type="entry name" value="Znf_PHD"/>
</dbReference>
<dbReference type="InterPro" id="IPR028651">
    <property type="entry name" value="ING_fam"/>
</dbReference>
<feature type="site" description="Histone H3K4me3 binding" evidence="7">
    <location>
        <position position="265"/>
    </location>
</feature>
<feature type="binding site" evidence="8">
    <location>
        <position position="311"/>
    </location>
    <ligand>
        <name>Zn(2+)</name>
        <dbReference type="ChEBI" id="CHEBI:29105"/>
        <label>2</label>
    </ligand>
</feature>
<feature type="region of interest" description="Disordered" evidence="10">
    <location>
        <begin position="1"/>
        <end position="24"/>
    </location>
</feature>